<dbReference type="GO" id="GO:0006309">
    <property type="term" value="P:apoptotic DNA fragmentation"/>
    <property type="evidence" value="ECO:0007669"/>
    <property type="project" value="TreeGrafter"/>
</dbReference>
<dbReference type="PANTHER" id="PTHR13966">
    <property type="entry name" value="ENDONUCLEASE RELATED"/>
    <property type="match status" value="1"/>
</dbReference>
<dbReference type="InterPro" id="IPR040255">
    <property type="entry name" value="Non-specific_endonuclease"/>
</dbReference>
<dbReference type="GO" id="GO:0005743">
    <property type="term" value="C:mitochondrial inner membrane"/>
    <property type="evidence" value="ECO:0007669"/>
    <property type="project" value="TreeGrafter"/>
</dbReference>
<feature type="active site" description="Proton acceptor" evidence="4">
    <location>
        <position position="237"/>
    </location>
</feature>
<dbReference type="EMBL" id="JARKIK010000041">
    <property type="protein sequence ID" value="KAK8737710.1"/>
    <property type="molecule type" value="Genomic_DNA"/>
</dbReference>
<keyword evidence="3" id="KW-0378">Hydrolase</keyword>
<dbReference type="SMART" id="SM00892">
    <property type="entry name" value="Endonuclease_NS"/>
    <property type="match status" value="1"/>
</dbReference>
<keyword evidence="5" id="KW-0479">Metal-binding</keyword>
<comment type="caution">
    <text evidence="8">The sequence shown here is derived from an EMBL/GenBank/DDBJ whole genome shotgun (WGS) entry which is preliminary data.</text>
</comment>
<name>A0AAW0XDF8_CHEQU</name>
<keyword evidence="3" id="KW-0255">Endonuclease</keyword>
<dbReference type="SUPFAM" id="SSF54060">
    <property type="entry name" value="His-Me finger endonucleases"/>
    <property type="match status" value="1"/>
</dbReference>
<dbReference type="GO" id="GO:0004521">
    <property type="term" value="F:RNA endonuclease activity"/>
    <property type="evidence" value="ECO:0007669"/>
    <property type="project" value="TreeGrafter"/>
</dbReference>
<keyword evidence="2" id="KW-0540">Nuclease</keyword>
<dbReference type="AlphaFoldDB" id="A0AAW0XDF8"/>
<dbReference type="InterPro" id="IPR044929">
    <property type="entry name" value="DNA/RNA_non-sp_Endonuclease_sf"/>
</dbReference>
<evidence type="ECO:0000313" key="8">
    <source>
        <dbReference type="EMBL" id="KAK8737710.1"/>
    </source>
</evidence>
<dbReference type="Proteomes" id="UP001445076">
    <property type="component" value="Unassembled WGS sequence"/>
</dbReference>
<feature type="binding site" evidence="5">
    <location>
        <position position="267"/>
    </location>
    <ligand>
        <name>Mg(2+)</name>
        <dbReference type="ChEBI" id="CHEBI:18420"/>
        <note>catalytic</note>
    </ligand>
</feature>
<dbReference type="InterPro" id="IPR044925">
    <property type="entry name" value="His-Me_finger_sf"/>
</dbReference>
<evidence type="ECO:0000259" key="7">
    <source>
        <dbReference type="SMART" id="SM00892"/>
    </source>
</evidence>
<comment type="similarity">
    <text evidence="1">Belongs to the DNA/RNA non-specific endonuclease family.</text>
</comment>
<dbReference type="Gene3D" id="3.40.570.10">
    <property type="entry name" value="Extracellular Endonuclease, subunit A"/>
    <property type="match status" value="1"/>
</dbReference>
<evidence type="ECO:0000256" key="2">
    <source>
        <dbReference type="ARBA" id="ARBA00022722"/>
    </source>
</evidence>
<sequence>MIRYAAVVWSVIIFADKVHATRDCRIDFDDVPPRHIRPLIVRRNDTQQFLYPVLEGQSRVMHLSHNALAIIACPGENNDITLNGTVLGRSINKMSYAYISCDDADLKFGERQVVRWGELSCHKKPEPVLRQGARCSQDGVNITIGWDIIRGTFIPQISLCFSHHQGTTQFAFHKIHGRNIDAKVVDPPRPSFRDAALFPFRIRNSYLKSTQMFLLQSLLNTTEHLTGVNGHYLAKGHLAPDADFVLEAEQDATYYYANVVPQWQAINNGNWKSLEFAVRNLAKIRDVTLEVWSGTHGTLMLPHRHGRPTKIFLGLIYNLFLAPVPGLMWKVVHDPVSHTATAIIMVNDVRGSGTLDSRSLYDAPCHSLCSELSWVRWNTSDLTRGGTFCYTIEDFRSIIPDLPSFGNVELLN</sequence>
<dbReference type="GO" id="GO:0005634">
    <property type="term" value="C:nucleus"/>
    <property type="evidence" value="ECO:0007669"/>
    <property type="project" value="TreeGrafter"/>
</dbReference>
<evidence type="ECO:0000256" key="6">
    <source>
        <dbReference type="SAM" id="SignalP"/>
    </source>
</evidence>
<keyword evidence="6" id="KW-0732">Signal</keyword>
<evidence type="ECO:0000256" key="4">
    <source>
        <dbReference type="PIRSR" id="PIRSR640255-1"/>
    </source>
</evidence>
<feature type="domain" description="DNA/RNA non-specific endonuclease/pyrophosphatase/phosphodiesterase" evidence="7">
    <location>
        <begin position="153"/>
        <end position="402"/>
    </location>
</feature>
<evidence type="ECO:0000256" key="1">
    <source>
        <dbReference type="ARBA" id="ARBA00010052"/>
    </source>
</evidence>
<evidence type="ECO:0000256" key="5">
    <source>
        <dbReference type="PIRSR" id="PIRSR640255-2"/>
    </source>
</evidence>
<keyword evidence="9" id="KW-1185">Reference proteome</keyword>
<accession>A0AAW0XDF8</accession>
<gene>
    <name evidence="8" type="ORF">OTU49_004205</name>
</gene>
<organism evidence="8 9">
    <name type="scientific">Cherax quadricarinatus</name>
    <name type="common">Australian red claw crayfish</name>
    <dbReference type="NCBI Taxonomy" id="27406"/>
    <lineage>
        <taxon>Eukaryota</taxon>
        <taxon>Metazoa</taxon>
        <taxon>Ecdysozoa</taxon>
        <taxon>Arthropoda</taxon>
        <taxon>Crustacea</taxon>
        <taxon>Multicrustacea</taxon>
        <taxon>Malacostraca</taxon>
        <taxon>Eumalacostraca</taxon>
        <taxon>Eucarida</taxon>
        <taxon>Decapoda</taxon>
        <taxon>Pleocyemata</taxon>
        <taxon>Astacidea</taxon>
        <taxon>Parastacoidea</taxon>
        <taxon>Parastacidae</taxon>
        <taxon>Cherax</taxon>
    </lineage>
</organism>
<dbReference type="PANTHER" id="PTHR13966:SF17">
    <property type="entry name" value="ENDONUCLEASE-RELATED"/>
    <property type="match status" value="1"/>
</dbReference>
<dbReference type="GO" id="GO:0000014">
    <property type="term" value="F:single-stranded DNA endodeoxyribonuclease activity"/>
    <property type="evidence" value="ECO:0007669"/>
    <property type="project" value="TreeGrafter"/>
</dbReference>
<evidence type="ECO:0000313" key="9">
    <source>
        <dbReference type="Proteomes" id="UP001445076"/>
    </source>
</evidence>
<dbReference type="GO" id="GO:0003676">
    <property type="term" value="F:nucleic acid binding"/>
    <property type="evidence" value="ECO:0007669"/>
    <property type="project" value="InterPro"/>
</dbReference>
<dbReference type="GO" id="GO:0046872">
    <property type="term" value="F:metal ion binding"/>
    <property type="evidence" value="ECO:0007669"/>
    <property type="project" value="UniProtKB-KW"/>
</dbReference>
<feature type="signal peptide" evidence="6">
    <location>
        <begin position="1"/>
        <end position="20"/>
    </location>
</feature>
<evidence type="ECO:0000256" key="3">
    <source>
        <dbReference type="ARBA" id="ARBA00022759"/>
    </source>
</evidence>
<dbReference type="InterPro" id="IPR001604">
    <property type="entry name" value="Endo_G_ENPP1-like_dom"/>
</dbReference>
<protein>
    <recommendedName>
        <fullName evidence="7">DNA/RNA non-specific endonuclease/pyrophosphatase/phosphodiesterase domain-containing protein</fullName>
    </recommendedName>
</protein>
<proteinExistence type="inferred from homology"/>
<reference evidence="8 9" key="1">
    <citation type="journal article" date="2024" name="BMC Genomics">
        <title>Genome assembly of redclaw crayfish (Cherax quadricarinatus) provides insights into its immune adaptation and hypoxia tolerance.</title>
        <authorList>
            <person name="Liu Z."/>
            <person name="Zheng J."/>
            <person name="Li H."/>
            <person name="Fang K."/>
            <person name="Wang S."/>
            <person name="He J."/>
            <person name="Zhou D."/>
            <person name="Weng S."/>
            <person name="Chi M."/>
            <person name="Gu Z."/>
            <person name="He J."/>
            <person name="Li F."/>
            <person name="Wang M."/>
        </authorList>
    </citation>
    <scope>NUCLEOTIDE SEQUENCE [LARGE SCALE GENOMIC DNA]</scope>
    <source>
        <strain evidence="8">ZL_2023a</strain>
    </source>
</reference>
<feature type="chain" id="PRO_5043833402" description="DNA/RNA non-specific endonuclease/pyrophosphatase/phosphodiesterase domain-containing protein" evidence="6">
    <location>
        <begin position="21"/>
        <end position="412"/>
    </location>
</feature>
<dbReference type="Pfam" id="PF01223">
    <property type="entry name" value="Endonuclease_NS"/>
    <property type="match status" value="1"/>
</dbReference>